<keyword evidence="2" id="KW-1185">Reference proteome</keyword>
<organism evidence="1 2">
    <name type="scientific">Adhaeribacter pallidiroseus</name>
    <dbReference type="NCBI Taxonomy" id="2072847"/>
    <lineage>
        <taxon>Bacteria</taxon>
        <taxon>Pseudomonadati</taxon>
        <taxon>Bacteroidota</taxon>
        <taxon>Cytophagia</taxon>
        <taxon>Cytophagales</taxon>
        <taxon>Hymenobacteraceae</taxon>
        <taxon>Adhaeribacter</taxon>
    </lineage>
</organism>
<sequence>MRQQNLTGNKRQLAELPVAGVYTKTFRFKDAIEKRIKLKGFKGNGKIVCII</sequence>
<evidence type="ECO:0000313" key="1">
    <source>
        <dbReference type="EMBL" id="RDC63231.1"/>
    </source>
</evidence>
<dbReference type="EMBL" id="QASA01000001">
    <property type="protein sequence ID" value="RDC63231.1"/>
    <property type="molecule type" value="Genomic_DNA"/>
</dbReference>
<dbReference type="AlphaFoldDB" id="A0A369QE87"/>
<proteinExistence type="predicted"/>
<reference evidence="1 2" key="1">
    <citation type="submission" date="2018-04" db="EMBL/GenBank/DDBJ databases">
        <title>Adhaeribacter sp. HMF7616 genome sequencing and assembly.</title>
        <authorList>
            <person name="Kang H."/>
            <person name="Kang J."/>
            <person name="Cha I."/>
            <person name="Kim H."/>
            <person name="Joh K."/>
        </authorList>
    </citation>
    <scope>NUCLEOTIDE SEQUENCE [LARGE SCALE GENOMIC DNA]</scope>
    <source>
        <strain evidence="1 2">HMF7616</strain>
    </source>
</reference>
<accession>A0A369QE87</accession>
<dbReference type="Proteomes" id="UP000253919">
    <property type="component" value="Unassembled WGS sequence"/>
</dbReference>
<gene>
    <name evidence="1" type="ORF">AHMF7616_01832</name>
</gene>
<protein>
    <submittedName>
        <fullName evidence="1">Uncharacterized protein</fullName>
    </submittedName>
</protein>
<evidence type="ECO:0000313" key="2">
    <source>
        <dbReference type="Proteomes" id="UP000253919"/>
    </source>
</evidence>
<name>A0A369QE87_9BACT</name>
<comment type="caution">
    <text evidence="1">The sequence shown here is derived from an EMBL/GenBank/DDBJ whole genome shotgun (WGS) entry which is preliminary data.</text>
</comment>